<accession>A0ABW3GMJ4</accession>
<name>A0ABW3GMJ4_9PROT</name>
<dbReference type="Pfam" id="PF03269">
    <property type="entry name" value="DUF268"/>
    <property type="match status" value="1"/>
</dbReference>
<reference evidence="2" key="1">
    <citation type="journal article" date="2019" name="Int. J. Syst. Evol. Microbiol.">
        <title>The Global Catalogue of Microorganisms (GCM) 10K type strain sequencing project: providing services to taxonomists for standard genome sequencing and annotation.</title>
        <authorList>
            <consortium name="The Broad Institute Genomics Platform"/>
            <consortium name="The Broad Institute Genome Sequencing Center for Infectious Disease"/>
            <person name="Wu L."/>
            <person name="Ma J."/>
        </authorList>
    </citation>
    <scope>NUCLEOTIDE SEQUENCE [LARGE SCALE GENOMIC DNA]</scope>
    <source>
        <strain evidence="2">CCUG 59685</strain>
    </source>
</reference>
<sequence>MIKDFLKKLLFSIKPLSYLARYSYNSYLSKKRVKNQFHDFYKLSMDERFDLKWSNRILCLDDNTSNTGFDRHYIYHPAWAARVLVKITPEKHIDVSSTLSFASTISAFINVEFYDFRPANIKLSNLVSKAADLTNLPFENGTISSLSCMHVVEHVGLGRYGDPIDPYGDIKAINELKRVLSYDGNLLFVVPVGKPVIYFNAHRVYSYEQIISYFSDLELVEFALIPENENDGGLNYHANAEDVAMQEYGCGCFWFRKK</sequence>
<dbReference type="Proteomes" id="UP001597106">
    <property type="component" value="Unassembled WGS sequence"/>
</dbReference>
<comment type="caution">
    <text evidence="1">The sequence shown here is derived from an EMBL/GenBank/DDBJ whole genome shotgun (WGS) entry which is preliminary data.</text>
</comment>
<dbReference type="InterPro" id="IPR004951">
    <property type="entry name" value="DUF268_CAE_spp"/>
</dbReference>
<organism evidence="1 2">
    <name type="scientific">Methylophilus glucosoxydans</name>
    <dbReference type="NCBI Taxonomy" id="752553"/>
    <lineage>
        <taxon>Bacteria</taxon>
        <taxon>Pseudomonadati</taxon>
        <taxon>Pseudomonadota</taxon>
        <taxon>Betaproteobacteria</taxon>
        <taxon>Nitrosomonadales</taxon>
        <taxon>Methylophilaceae</taxon>
        <taxon>Methylophilus</taxon>
    </lineage>
</organism>
<protein>
    <submittedName>
        <fullName evidence="1">DUF268 domain-containing protein</fullName>
    </submittedName>
</protein>
<gene>
    <name evidence="1" type="ORF">ACFQ1T_11315</name>
</gene>
<dbReference type="SUPFAM" id="SSF53335">
    <property type="entry name" value="S-adenosyl-L-methionine-dependent methyltransferases"/>
    <property type="match status" value="1"/>
</dbReference>
<dbReference type="EMBL" id="JBHTJW010000002">
    <property type="protein sequence ID" value="MFD0930365.1"/>
    <property type="molecule type" value="Genomic_DNA"/>
</dbReference>
<dbReference type="Gene3D" id="3.40.50.150">
    <property type="entry name" value="Vaccinia Virus protein VP39"/>
    <property type="match status" value="1"/>
</dbReference>
<keyword evidence="2" id="KW-1185">Reference proteome</keyword>
<evidence type="ECO:0000313" key="2">
    <source>
        <dbReference type="Proteomes" id="UP001597106"/>
    </source>
</evidence>
<dbReference type="RefSeq" id="WP_379076689.1">
    <property type="nucleotide sequence ID" value="NZ_JBHTJW010000002.1"/>
</dbReference>
<evidence type="ECO:0000313" key="1">
    <source>
        <dbReference type="EMBL" id="MFD0930365.1"/>
    </source>
</evidence>
<proteinExistence type="predicted"/>
<dbReference type="InterPro" id="IPR029063">
    <property type="entry name" value="SAM-dependent_MTases_sf"/>
</dbReference>